<protein>
    <submittedName>
        <fullName evidence="2">Acetyltransferase family protein</fullName>
    </submittedName>
</protein>
<dbReference type="NCBIfam" id="NF040501">
    <property type="entry name" value="resist_ArsN2"/>
    <property type="match status" value="1"/>
</dbReference>
<gene>
    <name evidence="2" type="ORF">CPter291_2662</name>
</gene>
<dbReference type="EMBL" id="CP013236">
    <property type="protein sequence ID" value="AMP14919.1"/>
    <property type="molecule type" value="Genomic_DNA"/>
</dbReference>
<proteinExistence type="predicted"/>
<dbReference type="PANTHER" id="PTHR13538:SF4">
    <property type="entry name" value="N-ALPHA-ACETYLTRANSFERASE 80"/>
    <property type="match status" value="1"/>
</dbReference>
<dbReference type="SUPFAM" id="SSF55729">
    <property type="entry name" value="Acyl-CoA N-acyltransferases (Nat)"/>
    <property type="match status" value="1"/>
</dbReference>
<name>A0ABN4ME91_9BURK</name>
<dbReference type="Proteomes" id="UP000074914">
    <property type="component" value="Chromosome"/>
</dbReference>
<evidence type="ECO:0000313" key="3">
    <source>
        <dbReference type="Proteomes" id="UP000074914"/>
    </source>
</evidence>
<feature type="domain" description="N-acetyltransferase" evidence="1">
    <location>
        <begin position="1"/>
        <end position="91"/>
    </location>
</feature>
<organism evidence="2 3">
    <name type="scientific">Collimonas pratensis</name>
    <dbReference type="NCBI Taxonomy" id="279113"/>
    <lineage>
        <taxon>Bacteria</taxon>
        <taxon>Pseudomonadati</taxon>
        <taxon>Pseudomonadota</taxon>
        <taxon>Betaproteobacteria</taxon>
        <taxon>Burkholderiales</taxon>
        <taxon>Oxalobacteraceae</taxon>
        <taxon>Collimonas</taxon>
    </lineage>
</organism>
<keyword evidence="3" id="KW-1185">Reference proteome</keyword>
<dbReference type="InterPro" id="IPR039840">
    <property type="entry name" value="NAA80"/>
</dbReference>
<dbReference type="PROSITE" id="PS51186">
    <property type="entry name" value="GNAT"/>
    <property type="match status" value="1"/>
</dbReference>
<reference evidence="2 3" key="1">
    <citation type="submission" date="2015-11" db="EMBL/GenBank/DDBJ databases">
        <title>Exploring the genomic traits of fungus-feeding bacterial genus Collimonas.</title>
        <authorList>
            <person name="Song C."/>
            <person name="Schmidt R."/>
            <person name="de Jager V."/>
            <person name="Krzyzanowska D."/>
            <person name="Jongedijk E."/>
            <person name="Cankar K."/>
            <person name="Beekwilder J."/>
            <person name="van Veen A."/>
            <person name="de Boer W."/>
            <person name="van Veen J.A."/>
            <person name="Garbeva P."/>
        </authorList>
    </citation>
    <scope>NUCLEOTIDE SEQUENCE [LARGE SCALE GENOMIC DNA]</scope>
    <source>
        <strain evidence="2 3">Ter291</strain>
    </source>
</reference>
<accession>A0ABN4ME91</accession>
<dbReference type="CDD" id="cd04301">
    <property type="entry name" value="NAT_SF"/>
    <property type="match status" value="1"/>
</dbReference>
<dbReference type="InterPro" id="IPR000182">
    <property type="entry name" value="GNAT_dom"/>
</dbReference>
<dbReference type="PANTHER" id="PTHR13538">
    <property type="entry name" value="N-ACETYLTRANSFERASE 6"/>
    <property type="match status" value="1"/>
</dbReference>
<sequence length="103" mass="11188">MVGCVGIEDRETDALLRSLVVSDSLRGNGWGQQLLRAIEDHAESIGISTLYLLTTTAAPFFEELGYRRIERTSAPATIQATSQFSLLCPASSVCLFKSISPTH</sequence>
<evidence type="ECO:0000259" key="1">
    <source>
        <dbReference type="PROSITE" id="PS51186"/>
    </source>
</evidence>
<dbReference type="Gene3D" id="3.40.630.30">
    <property type="match status" value="1"/>
</dbReference>
<dbReference type="Pfam" id="PF13508">
    <property type="entry name" value="Acetyltransf_7"/>
    <property type="match status" value="1"/>
</dbReference>
<evidence type="ECO:0000313" key="2">
    <source>
        <dbReference type="EMBL" id="AMP14919.1"/>
    </source>
</evidence>
<dbReference type="InterPro" id="IPR016181">
    <property type="entry name" value="Acyl_CoA_acyltransferase"/>
</dbReference>